<feature type="transmembrane region" description="Helical" evidence="6">
    <location>
        <begin position="140"/>
        <end position="162"/>
    </location>
</feature>
<dbReference type="PANTHER" id="PTHR10877:SF150">
    <property type="entry name" value="REJ DOMAIN-CONTAINING PROTEIN"/>
    <property type="match status" value="1"/>
</dbReference>
<feature type="transmembrane region" description="Helical" evidence="6">
    <location>
        <begin position="98"/>
        <end position="120"/>
    </location>
</feature>
<feature type="domain" description="Polycystin cation channel PKD1/PKD2" evidence="7">
    <location>
        <begin position="4"/>
        <end position="168"/>
    </location>
</feature>
<dbReference type="SUPFAM" id="SSF81324">
    <property type="entry name" value="Voltage-gated potassium channels"/>
    <property type="match status" value="1"/>
</dbReference>
<dbReference type="Gene3D" id="1.10.287.70">
    <property type="match status" value="1"/>
</dbReference>
<keyword evidence="9" id="KW-1185">Reference proteome</keyword>
<keyword evidence="3 6" id="KW-0812">Transmembrane</keyword>
<gene>
    <name evidence="8" type="ORF">EB796_020950</name>
</gene>
<sequence>MIFYRFYLLVETSARKQAVKEDRQKYVSFDYAALFEESYLFLLAFISFVATVKFLKLLRFNKKMNVLGHTLLYIARPFVSFMFTMLMVFVAYSHMAFLVFNTLLLSFSSFTSSMSTLFTLMLNKFDYKSMERANPLFAPFIFLTFTVVMGFMLINFMLSLIIEGFTSVNADLEGKPNKYEIVDFVIGKFKAVLGFGSDTMPAVRDKKEDFIEDSQKELDMKFGEFSERVFGMFLQDVEDIKDMKAAENLINRERSKDKERKFFTAKHILRILEVYKKL</sequence>
<dbReference type="GO" id="GO:0050982">
    <property type="term" value="P:detection of mechanical stimulus"/>
    <property type="evidence" value="ECO:0007669"/>
    <property type="project" value="TreeGrafter"/>
</dbReference>
<comment type="caution">
    <text evidence="8">The sequence shown here is derived from an EMBL/GenBank/DDBJ whole genome shotgun (WGS) entry which is preliminary data.</text>
</comment>
<keyword evidence="5 6" id="KW-0472">Membrane</keyword>
<protein>
    <submittedName>
        <fullName evidence="8">PKD1L2</fullName>
    </submittedName>
</protein>
<evidence type="ECO:0000313" key="9">
    <source>
        <dbReference type="Proteomes" id="UP000593567"/>
    </source>
</evidence>
<dbReference type="GO" id="GO:0005262">
    <property type="term" value="F:calcium channel activity"/>
    <property type="evidence" value="ECO:0007669"/>
    <property type="project" value="TreeGrafter"/>
</dbReference>
<dbReference type="Proteomes" id="UP000593567">
    <property type="component" value="Unassembled WGS sequence"/>
</dbReference>
<evidence type="ECO:0000259" key="7">
    <source>
        <dbReference type="Pfam" id="PF08016"/>
    </source>
</evidence>
<keyword evidence="4 6" id="KW-1133">Transmembrane helix</keyword>
<proteinExistence type="inferred from homology"/>
<dbReference type="GO" id="GO:0016020">
    <property type="term" value="C:membrane"/>
    <property type="evidence" value="ECO:0007669"/>
    <property type="project" value="UniProtKB-SubCell"/>
</dbReference>
<evidence type="ECO:0000256" key="6">
    <source>
        <dbReference type="SAM" id="Phobius"/>
    </source>
</evidence>
<accession>A0A7J7J3H7</accession>
<dbReference type="InterPro" id="IPR013122">
    <property type="entry name" value="PKD1_2_channel"/>
</dbReference>
<evidence type="ECO:0000256" key="5">
    <source>
        <dbReference type="ARBA" id="ARBA00023136"/>
    </source>
</evidence>
<organism evidence="8 9">
    <name type="scientific">Bugula neritina</name>
    <name type="common">Brown bryozoan</name>
    <name type="synonym">Sertularia neritina</name>
    <dbReference type="NCBI Taxonomy" id="10212"/>
    <lineage>
        <taxon>Eukaryota</taxon>
        <taxon>Metazoa</taxon>
        <taxon>Spiralia</taxon>
        <taxon>Lophotrochozoa</taxon>
        <taxon>Bryozoa</taxon>
        <taxon>Gymnolaemata</taxon>
        <taxon>Cheilostomatida</taxon>
        <taxon>Flustrina</taxon>
        <taxon>Buguloidea</taxon>
        <taxon>Bugulidae</taxon>
        <taxon>Bugula</taxon>
    </lineage>
</organism>
<evidence type="ECO:0000256" key="1">
    <source>
        <dbReference type="ARBA" id="ARBA00004141"/>
    </source>
</evidence>
<dbReference type="OrthoDB" id="444119at2759"/>
<evidence type="ECO:0000256" key="4">
    <source>
        <dbReference type="ARBA" id="ARBA00022989"/>
    </source>
</evidence>
<dbReference type="InterPro" id="IPR051223">
    <property type="entry name" value="Polycystin"/>
</dbReference>
<dbReference type="AlphaFoldDB" id="A0A7J7J3H7"/>
<dbReference type="PANTHER" id="PTHR10877">
    <property type="entry name" value="POLYCYSTIN FAMILY MEMBER"/>
    <property type="match status" value="1"/>
</dbReference>
<comment type="subcellular location">
    <subcellularLocation>
        <location evidence="1">Membrane</location>
        <topology evidence="1">Multi-pass membrane protein</topology>
    </subcellularLocation>
</comment>
<feature type="transmembrane region" description="Helical" evidence="6">
    <location>
        <begin position="70"/>
        <end position="92"/>
    </location>
</feature>
<name>A0A7J7J3H7_BUGNE</name>
<dbReference type="EMBL" id="VXIV02003147">
    <property type="protein sequence ID" value="KAF6020742.1"/>
    <property type="molecule type" value="Genomic_DNA"/>
</dbReference>
<feature type="transmembrane region" description="Helical" evidence="6">
    <location>
        <begin position="39"/>
        <end position="58"/>
    </location>
</feature>
<reference evidence="8" key="1">
    <citation type="submission" date="2020-06" db="EMBL/GenBank/DDBJ databases">
        <title>Draft genome of Bugula neritina, a colonial animal packing powerful symbionts and potential medicines.</title>
        <authorList>
            <person name="Rayko M."/>
        </authorList>
    </citation>
    <scope>NUCLEOTIDE SEQUENCE [LARGE SCALE GENOMIC DNA]</scope>
    <source>
        <strain evidence="8">Kwan_BN1</strain>
    </source>
</reference>
<dbReference type="Pfam" id="PF08016">
    <property type="entry name" value="PKD_channel"/>
    <property type="match status" value="1"/>
</dbReference>
<comment type="similarity">
    <text evidence="2">Belongs to the polycystin family.</text>
</comment>
<evidence type="ECO:0000256" key="2">
    <source>
        <dbReference type="ARBA" id="ARBA00007200"/>
    </source>
</evidence>
<evidence type="ECO:0000313" key="8">
    <source>
        <dbReference type="EMBL" id="KAF6020742.1"/>
    </source>
</evidence>
<evidence type="ECO:0000256" key="3">
    <source>
        <dbReference type="ARBA" id="ARBA00022692"/>
    </source>
</evidence>